<comment type="subcellular location">
    <subcellularLocation>
        <location evidence="1 9">Nucleus</location>
    </subcellularLocation>
</comment>
<gene>
    <name evidence="14" type="ORF">DPX16_8146</name>
</gene>
<feature type="domain" description="tRNA intron endonuclease catalytic" evidence="12">
    <location>
        <begin position="322"/>
        <end position="407"/>
    </location>
</feature>
<proteinExistence type="inferred from homology"/>
<dbReference type="FunFam" id="3.40.1350.10:FF:000001">
    <property type="entry name" value="tRNA-splicing endonuclease subunit Sen2"/>
    <property type="match status" value="1"/>
</dbReference>
<keyword evidence="15" id="KW-1185">Reference proteome</keyword>
<evidence type="ECO:0000256" key="2">
    <source>
        <dbReference type="ARBA" id="ARBA00008078"/>
    </source>
</evidence>
<reference evidence="14 15" key="1">
    <citation type="submission" date="2018-10" db="EMBL/GenBank/DDBJ databases">
        <title>Genome assembly for a Yunnan-Guizhou Plateau 3E fish, Anabarilius grahami (Regan), and its evolutionary and genetic applications.</title>
        <authorList>
            <person name="Jiang W."/>
        </authorList>
    </citation>
    <scope>NUCLEOTIDE SEQUENCE [LARGE SCALE GENOMIC DNA]</scope>
    <source>
        <strain evidence="14">AG-KIZ</strain>
        <tissue evidence="14">Muscle</tissue>
    </source>
</reference>
<dbReference type="GO" id="GO:0006397">
    <property type="term" value="P:mRNA processing"/>
    <property type="evidence" value="ECO:0007669"/>
    <property type="project" value="UniProtKB-KW"/>
</dbReference>
<evidence type="ECO:0000256" key="11">
    <source>
        <dbReference type="SAM" id="MobiDB-lite"/>
    </source>
</evidence>
<dbReference type="InterPro" id="IPR036167">
    <property type="entry name" value="tRNA_intron_Endo_cat-like_sf"/>
</dbReference>
<dbReference type="GO" id="GO:0000213">
    <property type="term" value="F:tRNA-intron lyase activity"/>
    <property type="evidence" value="ECO:0007669"/>
    <property type="project" value="UniProtKB-UniRule"/>
</dbReference>
<dbReference type="InterPro" id="IPR016589">
    <property type="entry name" value="tRNA_splic_SEN2"/>
</dbReference>
<dbReference type="GO" id="GO:0000379">
    <property type="term" value="P:tRNA-type intron splice site recognition and cleavage"/>
    <property type="evidence" value="ECO:0007669"/>
    <property type="project" value="TreeGrafter"/>
</dbReference>
<dbReference type="PANTHER" id="PTHR21227">
    <property type="entry name" value="TRNA-SPLICING ENDONUCLEASE SUBUNIT SEN2"/>
    <property type="match status" value="1"/>
</dbReference>
<evidence type="ECO:0000256" key="8">
    <source>
        <dbReference type="ARBA" id="ARBA00071058"/>
    </source>
</evidence>
<keyword evidence="14" id="KW-0255">Endonuclease</keyword>
<dbReference type="EMBL" id="RJVU01049641">
    <property type="protein sequence ID" value="ROL42456.1"/>
    <property type="molecule type" value="Genomic_DNA"/>
</dbReference>
<dbReference type="GO" id="GO:0000214">
    <property type="term" value="C:tRNA-intron endonuclease complex"/>
    <property type="evidence" value="ECO:0007669"/>
    <property type="project" value="UniProtKB-UniRule"/>
</dbReference>
<keyword evidence="4" id="KW-0507">mRNA processing</keyword>
<organism evidence="14 15">
    <name type="scientific">Anabarilius grahami</name>
    <name type="common">Kanglang fish</name>
    <name type="synonym">Barilius grahami</name>
    <dbReference type="NCBI Taxonomy" id="495550"/>
    <lineage>
        <taxon>Eukaryota</taxon>
        <taxon>Metazoa</taxon>
        <taxon>Chordata</taxon>
        <taxon>Craniata</taxon>
        <taxon>Vertebrata</taxon>
        <taxon>Euteleostomi</taxon>
        <taxon>Actinopterygii</taxon>
        <taxon>Neopterygii</taxon>
        <taxon>Teleostei</taxon>
        <taxon>Ostariophysi</taxon>
        <taxon>Cypriniformes</taxon>
        <taxon>Xenocyprididae</taxon>
        <taxon>Xenocypridinae</taxon>
        <taxon>Xenocypridinae incertae sedis</taxon>
        <taxon>Anabarilius</taxon>
    </lineage>
</organism>
<comment type="function">
    <text evidence="9">Constitutes one of the two catalytic subunit of the tRNA-splicing endonuclease complex, a complex responsible for identification and cleavage of the splice sites in pre-tRNA. It cleaves pre-tRNA at the 5'- and 3'-splice sites to release the intron. The products are an intron and two tRNA half-molecules bearing 2',3'-cyclic phosphate and 5'-OH termini. There are no conserved sequences at the splice sites, but the intron is invariably located at the same site in the gene, placing the splice sites an invariant distance from the constant structural features of the tRNA body.</text>
</comment>
<sequence length="448" mass="50906">MAEAVFQAPKRRAKVRECLGAPVPVCWSAEEGQLMFRAEVISHGVIVSNPAHIHTLYERGYFGKGVFSRSRPEHVISQQWKYVGDRCLPVISSSEYQKRLSWVRAALVMQGSDDESVSHALQILTKPVELDIKDEQSQERMKSQHDSVDGSLDDVSCETDLNLDQTDTARPQRQGNPLHDPLAELSPQEPERLDQLSKPSVKCRRHDDWIAHCGCRPDENQLSSEQVVPSAEPSEPCEYVLVEVSEDDDDDRNSTEGSFSMDQRGKLVCRINPFTMMEYLQLSYEEAFFLVYALGCLSVYYSGEPLSVAQVWTMFRSLQPNFSTSYTAYHYFRSKGWVPKSGIKYGTDLMLYRKGPPFYHASYSVVVERADACFRGAALRPFSWRSLAALSRTTGNVSKELMLCYVITPSNLTEDMLSSPDCLKRFTVQEVLVSRWVSSRERTEQEEV</sequence>
<dbReference type="InterPro" id="IPR006678">
    <property type="entry name" value="tRNA_intron_Endonuc_N"/>
</dbReference>
<evidence type="ECO:0000256" key="7">
    <source>
        <dbReference type="ARBA" id="ARBA00023242"/>
    </source>
</evidence>
<dbReference type="EC" id="4.6.1.16" evidence="3 9"/>
<keyword evidence="7 9" id="KW-0539">Nucleus</keyword>
<evidence type="ECO:0000256" key="5">
    <source>
        <dbReference type="ARBA" id="ARBA00022694"/>
    </source>
</evidence>
<evidence type="ECO:0000256" key="1">
    <source>
        <dbReference type="ARBA" id="ARBA00004123"/>
    </source>
</evidence>
<comment type="similarity">
    <text evidence="2 9">Belongs to the tRNA-intron endonuclease family.</text>
</comment>
<feature type="domain" description="tRNA intron endonuclease N-terminal" evidence="13">
    <location>
        <begin position="278"/>
        <end position="312"/>
    </location>
</feature>
<feature type="compositionally biased region" description="Basic and acidic residues" evidence="11">
    <location>
        <begin position="135"/>
        <end position="148"/>
    </location>
</feature>
<feature type="region of interest" description="Disordered" evidence="11">
    <location>
        <begin position="135"/>
        <end position="198"/>
    </location>
</feature>
<evidence type="ECO:0000256" key="9">
    <source>
        <dbReference type="PIRNR" id="PIRNR011789"/>
    </source>
</evidence>
<dbReference type="Gene3D" id="3.40.1350.10">
    <property type="match status" value="1"/>
</dbReference>
<dbReference type="Pfam" id="PF02778">
    <property type="entry name" value="tRNA_int_endo_N"/>
    <property type="match status" value="1"/>
</dbReference>
<dbReference type="SUPFAM" id="SSF53032">
    <property type="entry name" value="tRNA-intron endonuclease catalytic domain-like"/>
    <property type="match status" value="1"/>
</dbReference>
<dbReference type="InterPro" id="IPR006677">
    <property type="entry name" value="tRNA_intron_Endonuc_cat-like"/>
</dbReference>
<dbReference type="Proteomes" id="UP000281406">
    <property type="component" value="Unassembled WGS sequence"/>
</dbReference>
<comment type="caution">
    <text evidence="14">The sequence shown here is derived from an EMBL/GenBank/DDBJ whole genome shotgun (WGS) entry which is preliminary data.</text>
</comment>
<dbReference type="OrthoDB" id="10249562at2759"/>
<evidence type="ECO:0000313" key="15">
    <source>
        <dbReference type="Proteomes" id="UP000281406"/>
    </source>
</evidence>
<keyword evidence="14" id="KW-0378">Hydrolase</keyword>
<accession>A0A3N0Y8A2</accession>
<dbReference type="Pfam" id="PF01974">
    <property type="entry name" value="tRNA_int_endo"/>
    <property type="match status" value="1"/>
</dbReference>
<keyword evidence="5 9" id="KW-0819">tRNA processing</keyword>
<keyword evidence="14" id="KW-0540">Nuclease</keyword>
<evidence type="ECO:0000256" key="4">
    <source>
        <dbReference type="ARBA" id="ARBA00022664"/>
    </source>
</evidence>
<dbReference type="InterPro" id="IPR006676">
    <property type="entry name" value="tRNA_splic"/>
</dbReference>
<dbReference type="GO" id="GO:0005737">
    <property type="term" value="C:cytoplasm"/>
    <property type="evidence" value="ECO:0007669"/>
    <property type="project" value="TreeGrafter"/>
</dbReference>
<evidence type="ECO:0000259" key="13">
    <source>
        <dbReference type="Pfam" id="PF02778"/>
    </source>
</evidence>
<feature type="compositionally biased region" description="Polar residues" evidence="11">
    <location>
        <begin position="162"/>
        <end position="175"/>
    </location>
</feature>
<evidence type="ECO:0000256" key="3">
    <source>
        <dbReference type="ARBA" id="ARBA00012573"/>
    </source>
</evidence>
<evidence type="ECO:0000256" key="6">
    <source>
        <dbReference type="ARBA" id="ARBA00023239"/>
    </source>
</evidence>
<dbReference type="PIRSF" id="PIRSF011789">
    <property type="entry name" value="tRNA_splic_SEN2"/>
    <property type="match status" value="1"/>
</dbReference>
<dbReference type="GO" id="GO:0003676">
    <property type="term" value="F:nucleic acid binding"/>
    <property type="evidence" value="ECO:0007669"/>
    <property type="project" value="InterPro"/>
</dbReference>
<name>A0A3N0Y8A2_ANAGA</name>
<feature type="active site" evidence="10">
    <location>
        <position position="352"/>
    </location>
</feature>
<dbReference type="CDD" id="cd22363">
    <property type="entry name" value="tRNA-intron_lyase_C"/>
    <property type="match status" value="1"/>
</dbReference>
<feature type="active site" evidence="10">
    <location>
        <position position="399"/>
    </location>
</feature>
<evidence type="ECO:0000313" key="14">
    <source>
        <dbReference type="EMBL" id="ROL42456.1"/>
    </source>
</evidence>
<dbReference type="AlphaFoldDB" id="A0A3N0Y8A2"/>
<dbReference type="InterPro" id="IPR011856">
    <property type="entry name" value="tRNA_endonuc-like_dom_sf"/>
</dbReference>
<feature type="active site" evidence="10">
    <location>
        <position position="360"/>
    </location>
</feature>
<dbReference type="PANTHER" id="PTHR21227:SF0">
    <property type="entry name" value="TRNA-SPLICING ENDONUCLEASE SUBUNIT SEN2"/>
    <property type="match status" value="1"/>
</dbReference>
<keyword evidence="6 9" id="KW-0456">Lyase</keyword>
<protein>
    <recommendedName>
        <fullName evidence="8 9">tRNA-splicing endonuclease subunit Sen2</fullName>
        <ecNumber evidence="3 9">4.6.1.16</ecNumber>
    </recommendedName>
</protein>
<evidence type="ECO:0000259" key="12">
    <source>
        <dbReference type="Pfam" id="PF01974"/>
    </source>
</evidence>
<evidence type="ECO:0000256" key="10">
    <source>
        <dbReference type="PIRSR" id="PIRSR011789-1"/>
    </source>
</evidence>